<gene>
    <name evidence="9" type="ORF">METZ01_LOCUS214023</name>
</gene>
<dbReference type="PANTHER" id="PTHR10196:SF69">
    <property type="entry name" value="GLYCEROL KINASE"/>
    <property type="match status" value="1"/>
</dbReference>
<keyword evidence="5" id="KW-0319">Glycerol metabolism</keyword>
<dbReference type="GO" id="GO:0019563">
    <property type="term" value="P:glycerol catabolic process"/>
    <property type="evidence" value="ECO:0007669"/>
    <property type="project" value="TreeGrafter"/>
</dbReference>
<name>A0A382FES2_9ZZZZ</name>
<keyword evidence="3" id="KW-0547">Nucleotide-binding</keyword>
<keyword evidence="6" id="KW-0067">ATP-binding</keyword>
<dbReference type="InterPro" id="IPR018484">
    <property type="entry name" value="FGGY_N"/>
</dbReference>
<reference evidence="9" key="1">
    <citation type="submission" date="2018-05" db="EMBL/GenBank/DDBJ databases">
        <authorList>
            <person name="Lanie J.A."/>
            <person name="Ng W.-L."/>
            <person name="Kazmierczak K.M."/>
            <person name="Andrzejewski T.M."/>
            <person name="Davidsen T.M."/>
            <person name="Wayne K.J."/>
            <person name="Tettelin H."/>
            <person name="Glass J.I."/>
            <person name="Rusch D."/>
            <person name="Podicherti R."/>
            <person name="Tsui H.-C.T."/>
            <person name="Winkler M.E."/>
        </authorList>
    </citation>
    <scope>NUCLEOTIDE SEQUENCE</scope>
</reference>
<dbReference type="Pfam" id="PF00370">
    <property type="entry name" value="FGGY_N"/>
    <property type="match status" value="1"/>
</dbReference>
<dbReference type="PROSITE" id="PS00933">
    <property type="entry name" value="FGGY_KINASES_1"/>
    <property type="match status" value="1"/>
</dbReference>
<evidence type="ECO:0000313" key="9">
    <source>
        <dbReference type="EMBL" id="SVB61169.1"/>
    </source>
</evidence>
<dbReference type="Gene3D" id="3.30.420.40">
    <property type="match status" value="1"/>
</dbReference>
<evidence type="ECO:0000256" key="3">
    <source>
        <dbReference type="ARBA" id="ARBA00022741"/>
    </source>
</evidence>
<feature type="non-terminal residue" evidence="9">
    <location>
        <position position="189"/>
    </location>
</feature>
<evidence type="ECO:0000259" key="8">
    <source>
        <dbReference type="Pfam" id="PF00370"/>
    </source>
</evidence>
<dbReference type="GO" id="GO:0005524">
    <property type="term" value="F:ATP binding"/>
    <property type="evidence" value="ECO:0007669"/>
    <property type="project" value="UniProtKB-KW"/>
</dbReference>
<evidence type="ECO:0000256" key="5">
    <source>
        <dbReference type="ARBA" id="ARBA00022798"/>
    </source>
</evidence>
<proteinExistence type="inferred from homology"/>
<evidence type="ECO:0000256" key="7">
    <source>
        <dbReference type="ARBA" id="ARBA00043149"/>
    </source>
</evidence>
<evidence type="ECO:0000256" key="4">
    <source>
        <dbReference type="ARBA" id="ARBA00022777"/>
    </source>
</evidence>
<dbReference type="SUPFAM" id="SSF53067">
    <property type="entry name" value="Actin-like ATPase domain"/>
    <property type="match status" value="1"/>
</dbReference>
<organism evidence="9">
    <name type="scientific">marine metagenome</name>
    <dbReference type="NCBI Taxonomy" id="408172"/>
    <lineage>
        <taxon>unclassified sequences</taxon>
        <taxon>metagenomes</taxon>
        <taxon>ecological metagenomes</taxon>
    </lineage>
</organism>
<dbReference type="InterPro" id="IPR018483">
    <property type="entry name" value="Carb_kinase_FGGY_CS"/>
</dbReference>
<dbReference type="GO" id="GO:0004370">
    <property type="term" value="F:glycerol kinase activity"/>
    <property type="evidence" value="ECO:0007669"/>
    <property type="project" value="TreeGrafter"/>
</dbReference>
<dbReference type="AlphaFoldDB" id="A0A382FES2"/>
<comment type="similarity">
    <text evidence="1">Belongs to the FGGY kinase family.</text>
</comment>
<keyword evidence="4" id="KW-0418">Kinase</keyword>
<protein>
    <recommendedName>
        <fullName evidence="7">ATP:glycerol 3-phosphotransferase</fullName>
    </recommendedName>
</protein>
<feature type="domain" description="Carbohydrate kinase FGGY N-terminal" evidence="8">
    <location>
        <begin position="3"/>
        <end position="189"/>
    </location>
</feature>
<dbReference type="InterPro" id="IPR043129">
    <property type="entry name" value="ATPase_NBD"/>
</dbReference>
<keyword evidence="2" id="KW-0808">Transferase</keyword>
<accession>A0A382FES2</accession>
<evidence type="ECO:0000256" key="2">
    <source>
        <dbReference type="ARBA" id="ARBA00022679"/>
    </source>
</evidence>
<dbReference type="PANTHER" id="PTHR10196">
    <property type="entry name" value="SUGAR KINASE"/>
    <property type="match status" value="1"/>
</dbReference>
<dbReference type="EMBL" id="UINC01049415">
    <property type="protein sequence ID" value="SVB61169.1"/>
    <property type="molecule type" value="Genomic_DNA"/>
</dbReference>
<sequence>MKYILALDQGTTSSRAIVFDRAGRVKAVAQKEFPQIFPKPGWVEHDAEAIWKTQLATAKAALKKAKLTAANIAAIGITNQRETTLLWDRQTGKPIANAIVWQDRRTAKECDRLKAAGHAPTIRRKTGLVIDAYFSATKIAWLLKNVKGARALARQGRLAFGTMDTWLIWKLTGGTTHVTDASNASRTML</sequence>
<dbReference type="GO" id="GO:0005829">
    <property type="term" value="C:cytosol"/>
    <property type="evidence" value="ECO:0007669"/>
    <property type="project" value="TreeGrafter"/>
</dbReference>
<evidence type="ECO:0000256" key="6">
    <source>
        <dbReference type="ARBA" id="ARBA00022840"/>
    </source>
</evidence>
<dbReference type="FunFam" id="3.30.420.40:FF:000008">
    <property type="entry name" value="Glycerol kinase"/>
    <property type="match status" value="1"/>
</dbReference>
<evidence type="ECO:0000256" key="1">
    <source>
        <dbReference type="ARBA" id="ARBA00009156"/>
    </source>
</evidence>